<evidence type="ECO:0000313" key="7">
    <source>
        <dbReference type="Proteomes" id="UP000019335"/>
    </source>
</evidence>
<evidence type="ECO:0000256" key="4">
    <source>
        <dbReference type="ARBA" id="ARBA00023242"/>
    </source>
</evidence>
<organism evidence="6 7">
    <name type="scientific">Nannochloropsis gaditana</name>
    <dbReference type="NCBI Taxonomy" id="72520"/>
    <lineage>
        <taxon>Eukaryota</taxon>
        <taxon>Sar</taxon>
        <taxon>Stramenopiles</taxon>
        <taxon>Ochrophyta</taxon>
        <taxon>Eustigmatophyceae</taxon>
        <taxon>Eustigmatales</taxon>
        <taxon>Monodopsidaceae</taxon>
        <taxon>Nannochloropsis</taxon>
    </lineage>
</organism>
<dbReference type="AlphaFoldDB" id="W7TSU7"/>
<dbReference type="EMBL" id="AZIL01001555">
    <property type="protein sequence ID" value="EWM23606.1"/>
    <property type="molecule type" value="Genomic_DNA"/>
</dbReference>
<sequence>MAGQTVPPPARMDPAVMLTQTQKALSIFYSGQGHSREEFKEAEAWLESFQHYPQAWAVADALISDQNSSPPVLFFAAKTLQTKVYLDWEELEPGMIEPFKQQLVRHLATWSVRRREGGEGGGGGGGRRGGSSGGDLGAFLNRLCVVLAAVAVQVGSEYCTSSRPPRPSRPSGGDWKEVAVTHAKHAESSARANPPSTLLGLARAFTQTRGRGRAVGVTYLCGMGSNICGP</sequence>
<protein>
    <submittedName>
        <fullName evidence="6">Importin-beta</fullName>
    </submittedName>
</protein>
<dbReference type="OrthoDB" id="435593at2759"/>
<dbReference type="InterPro" id="IPR051345">
    <property type="entry name" value="Importin_beta-like_NTR"/>
</dbReference>
<dbReference type="GO" id="GO:0005634">
    <property type="term" value="C:nucleus"/>
    <property type="evidence" value="ECO:0007669"/>
    <property type="project" value="UniProtKB-SubCell"/>
</dbReference>
<dbReference type="Pfam" id="PF03810">
    <property type="entry name" value="IBN_N"/>
    <property type="match status" value="1"/>
</dbReference>
<keyword evidence="7" id="KW-1185">Reference proteome</keyword>
<dbReference type="PANTHER" id="PTHR12363">
    <property type="entry name" value="TRANSPORTIN 3 AND IMPORTIN 13"/>
    <property type="match status" value="1"/>
</dbReference>
<dbReference type="GO" id="GO:0005737">
    <property type="term" value="C:cytoplasm"/>
    <property type="evidence" value="ECO:0007669"/>
    <property type="project" value="TreeGrafter"/>
</dbReference>
<evidence type="ECO:0000256" key="3">
    <source>
        <dbReference type="ARBA" id="ARBA00022448"/>
    </source>
</evidence>
<name>W7TSU7_9STRA</name>
<dbReference type="Gene3D" id="1.25.10.10">
    <property type="entry name" value="Leucine-rich Repeat Variant"/>
    <property type="match status" value="1"/>
</dbReference>
<dbReference type="PROSITE" id="PS50166">
    <property type="entry name" value="IMPORTIN_B_NT"/>
    <property type="match status" value="1"/>
</dbReference>
<gene>
    <name evidence="6" type="ORF">Naga_100915g2</name>
</gene>
<comment type="caution">
    <text evidence="6">The sequence shown here is derived from an EMBL/GenBank/DDBJ whole genome shotgun (WGS) entry which is preliminary data.</text>
</comment>
<feature type="domain" description="Importin N-terminal" evidence="5">
    <location>
        <begin position="42"/>
        <end position="109"/>
    </location>
</feature>
<dbReference type="GO" id="GO:0031267">
    <property type="term" value="F:small GTPase binding"/>
    <property type="evidence" value="ECO:0007669"/>
    <property type="project" value="InterPro"/>
</dbReference>
<dbReference type="PANTHER" id="PTHR12363:SF33">
    <property type="entry name" value="IMPORTIN-13"/>
    <property type="match status" value="1"/>
</dbReference>
<dbReference type="InterPro" id="IPR011989">
    <property type="entry name" value="ARM-like"/>
</dbReference>
<keyword evidence="4" id="KW-0539">Nucleus</keyword>
<dbReference type="GO" id="GO:0006606">
    <property type="term" value="P:protein import into nucleus"/>
    <property type="evidence" value="ECO:0007669"/>
    <property type="project" value="TreeGrafter"/>
</dbReference>
<keyword evidence="3" id="KW-0813">Transport</keyword>
<proteinExistence type="inferred from homology"/>
<reference evidence="6 7" key="1">
    <citation type="journal article" date="2014" name="Mol. Plant">
        <title>Chromosome Scale Genome Assembly and Transcriptome Profiling of Nannochloropsis gaditana in Nitrogen Depletion.</title>
        <authorList>
            <person name="Corteggiani Carpinelli E."/>
            <person name="Telatin A."/>
            <person name="Vitulo N."/>
            <person name="Forcato C."/>
            <person name="D'Angelo M."/>
            <person name="Schiavon R."/>
            <person name="Vezzi A."/>
            <person name="Giacometti G.M."/>
            <person name="Morosinotto T."/>
            <person name="Valle G."/>
        </authorList>
    </citation>
    <scope>NUCLEOTIDE SEQUENCE [LARGE SCALE GENOMIC DNA]</scope>
    <source>
        <strain evidence="6 7">B-31</strain>
    </source>
</reference>
<dbReference type="Proteomes" id="UP000019335">
    <property type="component" value="Chromosome 16"/>
</dbReference>
<dbReference type="InterPro" id="IPR001494">
    <property type="entry name" value="Importin-beta_N"/>
</dbReference>
<evidence type="ECO:0000256" key="1">
    <source>
        <dbReference type="ARBA" id="ARBA00004123"/>
    </source>
</evidence>
<comment type="similarity">
    <text evidence="2">Belongs to the importin beta family.</text>
</comment>
<evidence type="ECO:0000259" key="5">
    <source>
        <dbReference type="PROSITE" id="PS50166"/>
    </source>
</evidence>
<accession>W7TSU7</accession>
<dbReference type="SUPFAM" id="SSF48371">
    <property type="entry name" value="ARM repeat"/>
    <property type="match status" value="1"/>
</dbReference>
<evidence type="ECO:0000256" key="2">
    <source>
        <dbReference type="ARBA" id="ARBA00007991"/>
    </source>
</evidence>
<evidence type="ECO:0000313" key="6">
    <source>
        <dbReference type="EMBL" id="EWM23606.1"/>
    </source>
</evidence>
<dbReference type="InterPro" id="IPR016024">
    <property type="entry name" value="ARM-type_fold"/>
</dbReference>
<comment type="subcellular location">
    <subcellularLocation>
        <location evidence="1">Nucleus</location>
    </subcellularLocation>
</comment>